<evidence type="ECO:0000256" key="4">
    <source>
        <dbReference type="SAM" id="MobiDB-lite"/>
    </source>
</evidence>
<feature type="compositionally biased region" description="Basic and acidic residues" evidence="4">
    <location>
        <begin position="525"/>
        <end position="538"/>
    </location>
</feature>
<dbReference type="EMBL" id="CAKKLH010000035">
    <property type="protein sequence ID" value="CAH0100328.1"/>
    <property type="molecule type" value="Genomic_DNA"/>
</dbReference>
<evidence type="ECO:0000256" key="2">
    <source>
        <dbReference type="ARBA" id="ARBA00022729"/>
    </source>
</evidence>
<feature type="chain" id="PRO_5035184162" evidence="6">
    <location>
        <begin position="31"/>
        <end position="637"/>
    </location>
</feature>
<dbReference type="InterPro" id="IPR050328">
    <property type="entry name" value="Dev_Immune_Receptor"/>
</dbReference>
<keyword evidence="8" id="KW-1185">Reference proteome</keyword>
<keyword evidence="5" id="KW-0812">Transmembrane</keyword>
<keyword evidence="5" id="KW-0472">Membrane</keyword>
<dbReference type="SMART" id="SM00369">
    <property type="entry name" value="LRR_TYP"/>
    <property type="match status" value="11"/>
</dbReference>
<dbReference type="InterPro" id="IPR001611">
    <property type="entry name" value="Leu-rich_rpt"/>
</dbReference>
<comment type="caution">
    <text evidence="7">The sequence shown here is derived from an EMBL/GenBank/DDBJ whole genome shotgun (WGS) entry which is preliminary data.</text>
</comment>
<feature type="region of interest" description="Disordered" evidence="4">
    <location>
        <begin position="517"/>
        <end position="540"/>
    </location>
</feature>
<evidence type="ECO:0000313" key="8">
    <source>
        <dbReference type="Proteomes" id="UP000789390"/>
    </source>
</evidence>
<dbReference type="OrthoDB" id="28057at2759"/>
<feature type="signal peptide" evidence="6">
    <location>
        <begin position="1"/>
        <end position="30"/>
    </location>
</feature>
<accession>A0A8J2W028</accession>
<evidence type="ECO:0000313" key="7">
    <source>
        <dbReference type="EMBL" id="CAH0100328.1"/>
    </source>
</evidence>
<keyword evidence="1" id="KW-0433">Leucine-rich repeat</keyword>
<protein>
    <submittedName>
        <fullName evidence="7">Uncharacterized protein</fullName>
    </submittedName>
</protein>
<organism evidence="7 8">
    <name type="scientific">Daphnia galeata</name>
    <dbReference type="NCBI Taxonomy" id="27404"/>
    <lineage>
        <taxon>Eukaryota</taxon>
        <taxon>Metazoa</taxon>
        <taxon>Ecdysozoa</taxon>
        <taxon>Arthropoda</taxon>
        <taxon>Crustacea</taxon>
        <taxon>Branchiopoda</taxon>
        <taxon>Diplostraca</taxon>
        <taxon>Cladocera</taxon>
        <taxon>Anomopoda</taxon>
        <taxon>Daphniidae</taxon>
        <taxon>Daphnia</taxon>
    </lineage>
</organism>
<dbReference type="GO" id="GO:0031012">
    <property type="term" value="C:extracellular matrix"/>
    <property type="evidence" value="ECO:0007669"/>
    <property type="project" value="TreeGrafter"/>
</dbReference>
<evidence type="ECO:0000256" key="3">
    <source>
        <dbReference type="ARBA" id="ARBA00022737"/>
    </source>
</evidence>
<dbReference type="SMART" id="SM00365">
    <property type="entry name" value="LRR_SD22"/>
    <property type="match status" value="5"/>
</dbReference>
<keyword evidence="5" id="KW-1133">Transmembrane helix</keyword>
<dbReference type="PROSITE" id="PS51450">
    <property type="entry name" value="LRR"/>
    <property type="match status" value="1"/>
</dbReference>
<dbReference type="Pfam" id="PF13855">
    <property type="entry name" value="LRR_8"/>
    <property type="match status" value="4"/>
</dbReference>
<dbReference type="SUPFAM" id="SSF52058">
    <property type="entry name" value="L domain-like"/>
    <property type="match status" value="1"/>
</dbReference>
<feature type="transmembrane region" description="Helical" evidence="5">
    <location>
        <begin position="545"/>
        <end position="566"/>
    </location>
</feature>
<dbReference type="Proteomes" id="UP000789390">
    <property type="component" value="Unassembled WGS sequence"/>
</dbReference>
<keyword evidence="3" id="KW-0677">Repeat</keyword>
<gene>
    <name evidence="7" type="ORF">DGAL_LOCUS2550</name>
</gene>
<dbReference type="GO" id="GO:0005615">
    <property type="term" value="C:extracellular space"/>
    <property type="evidence" value="ECO:0007669"/>
    <property type="project" value="TreeGrafter"/>
</dbReference>
<evidence type="ECO:0000256" key="6">
    <source>
        <dbReference type="SAM" id="SignalP"/>
    </source>
</evidence>
<dbReference type="InterPro" id="IPR032675">
    <property type="entry name" value="LRR_dom_sf"/>
</dbReference>
<dbReference type="InterPro" id="IPR003591">
    <property type="entry name" value="Leu-rich_rpt_typical-subtyp"/>
</dbReference>
<name>A0A8J2W028_9CRUS</name>
<dbReference type="PANTHER" id="PTHR24373:SF370">
    <property type="entry name" value="FISH-LIPS, ISOFORM E"/>
    <property type="match status" value="1"/>
</dbReference>
<dbReference type="PANTHER" id="PTHR24373">
    <property type="entry name" value="SLIT RELATED LEUCINE-RICH REPEAT NEURONAL PROTEIN"/>
    <property type="match status" value="1"/>
</dbReference>
<dbReference type="AlphaFoldDB" id="A0A8J2W028"/>
<evidence type="ECO:0000256" key="5">
    <source>
        <dbReference type="SAM" id="Phobius"/>
    </source>
</evidence>
<reference evidence="7" key="1">
    <citation type="submission" date="2021-11" db="EMBL/GenBank/DDBJ databases">
        <authorList>
            <person name="Schell T."/>
        </authorList>
    </citation>
    <scope>NUCLEOTIDE SEQUENCE</scope>
    <source>
        <strain evidence="7">M5</strain>
    </source>
</reference>
<proteinExistence type="predicted"/>
<dbReference type="PRINTS" id="PR00019">
    <property type="entry name" value="LEURICHRPT"/>
</dbReference>
<keyword evidence="2 6" id="KW-0732">Signal</keyword>
<sequence length="637" mass="69748">MIPPAVNIMKSLMAALFSLLLLAIASSAGAKTTNDGTDTLLLNGTGAAADATSAEHHRYCPLTCFCEFDSSIVSCAGTEEEPIDVILGLNRSLFNNNTTSIIETVVPPAIPNDVWSVIAAADIQRLDVRDLLLQRLDSHLILNGTERLVELSLVRCGLALIANDTFAHHSNLERLDLSQNQLTILSQNMLTGLIRLRSLDLSSNKLTLIDGALETLITLEQLNLRGNALVVLGPDIFKGVSRLQFLNVDGNHIGAIAESAFQGLGQLAHLILSCNPLDEIQHVDLFAARPAYVDMSSAGLRSVPSLIARYVRDLRLSGNNFSRLHRGDFESVPQVRLLLLDDSHIVEIEEDALGRMDLLEELSLNGNQLANIPASLPSTSLSSLHLEGNRITALRAADFIGLRRLDQLHLASNVIVSIATGTFDQLTSLTRLDLRSNRLSYVSSDIFGSLVRLRFLDLSDNPLVIPGADAERLRHLTAVVKVIIATVPDQQKMDDGSMVAKVTELLDDTSTSTIADSAMRFSHNGRNERKSETNEETSKSGPQQALVLVGALLSLSVLIVILFIIADRFMKRTHWNRGKTTAIWKRRTVAEGSTHLPQKDVVKLGWIPAEDFDHWSTVLIQNDTEHERLLLAVSPHH</sequence>
<dbReference type="Gene3D" id="3.80.10.10">
    <property type="entry name" value="Ribonuclease Inhibitor"/>
    <property type="match status" value="3"/>
</dbReference>
<evidence type="ECO:0000256" key="1">
    <source>
        <dbReference type="ARBA" id="ARBA00022614"/>
    </source>
</evidence>